<dbReference type="InterPro" id="IPR002059">
    <property type="entry name" value="CSP_DNA-bd"/>
</dbReference>
<evidence type="ECO:0000313" key="6">
    <source>
        <dbReference type="Proteomes" id="UP001059480"/>
    </source>
</evidence>
<name>A0ABT1WMK0_9LACT</name>
<reference evidence="5" key="3">
    <citation type="journal article" date="2023" name="Microbiol. Resour. Announc.">
        <title>Draft Genome Sequence of Granulicatella sp. Strain S8, Isolated from a Marine Fish, Seriola quinqueradiata.</title>
        <authorList>
            <person name="Lee M."/>
            <person name="Farooq A."/>
            <person name="Jeong J.B."/>
            <person name="Jung M.Y."/>
        </authorList>
    </citation>
    <scope>NUCLEOTIDE SEQUENCE</scope>
    <source>
        <strain evidence="5">S8</strain>
    </source>
</reference>
<comment type="caution">
    <text evidence="5">The sequence shown here is derived from an EMBL/GenBank/DDBJ whole genome shotgun (WGS) entry which is preliminary data.</text>
</comment>
<dbReference type="PANTHER" id="PTHR11544">
    <property type="entry name" value="COLD SHOCK DOMAIN CONTAINING PROTEINS"/>
    <property type="match status" value="1"/>
</dbReference>
<keyword evidence="6" id="KW-1185">Reference proteome</keyword>
<dbReference type="InterPro" id="IPR019844">
    <property type="entry name" value="CSD_CS"/>
</dbReference>
<reference evidence="5" key="1">
    <citation type="submission" date="2022-07" db="EMBL/GenBank/DDBJ databases">
        <authorList>
            <person name="Jung M.-Y."/>
            <person name="Lee M."/>
        </authorList>
    </citation>
    <scope>NUCLEOTIDE SEQUENCE</scope>
    <source>
        <strain evidence="5">S8</strain>
    </source>
</reference>
<organism evidence="5 6">
    <name type="scientific">Granulicatella seriolae</name>
    <dbReference type="NCBI Taxonomy" id="2967226"/>
    <lineage>
        <taxon>Bacteria</taxon>
        <taxon>Bacillati</taxon>
        <taxon>Bacillota</taxon>
        <taxon>Bacilli</taxon>
        <taxon>Lactobacillales</taxon>
        <taxon>Carnobacteriaceae</taxon>
        <taxon>Granulicatella</taxon>
    </lineage>
</organism>
<dbReference type="CDD" id="cd04458">
    <property type="entry name" value="CSP_CDS"/>
    <property type="match status" value="1"/>
</dbReference>
<dbReference type="Proteomes" id="UP001059480">
    <property type="component" value="Unassembled WGS sequence"/>
</dbReference>
<dbReference type="EMBL" id="JANHNZ010000003">
    <property type="protein sequence ID" value="MCQ9209759.1"/>
    <property type="molecule type" value="Genomic_DNA"/>
</dbReference>
<evidence type="ECO:0000256" key="2">
    <source>
        <dbReference type="ARBA" id="ARBA00022490"/>
    </source>
</evidence>
<comment type="subcellular location">
    <subcellularLocation>
        <location evidence="1 3">Cytoplasm</location>
    </subcellularLocation>
</comment>
<dbReference type="InterPro" id="IPR012156">
    <property type="entry name" value="Cold_shock_CspA"/>
</dbReference>
<dbReference type="RefSeq" id="WP_256944869.1">
    <property type="nucleotide sequence ID" value="NZ_JANHNZ010000003.1"/>
</dbReference>
<feature type="domain" description="CSD" evidence="4">
    <location>
        <begin position="1"/>
        <end position="66"/>
    </location>
</feature>
<dbReference type="PROSITE" id="PS00352">
    <property type="entry name" value="CSD_1"/>
    <property type="match status" value="1"/>
</dbReference>
<dbReference type="InterPro" id="IPR011129">
    <property type="entry name" value="CSD"/>
</dbReference>
<keyword evidence="2" id="KW-0963">Cytoplasm</keyword>
<dbReference type="PROSITE" id="PS51857">
    <property type="entry name" value="CSD_2"/>
    <property type="match status" value="1"/>
</dbReference>
<sequence>MEQGQVKWFNNEKGYGFITSSRTNEDIFVHFTGIHSDGFKTLKEGQHVIFELADGVRGVQATKVKVLLSEDDVE</sequence>
<evidence type="ECO:0000313" key="5">
    <source>
        <dbReference type="EMBL" id="MCQ9209759.1"/>
    </source>
</evidence>
<evidence type="ECO:0000259" key="4">
    <source>
        <dbReference type="PROSITE" id="PS51857"/>
    </source>
</evidence>
<protein>
    <submittedName>
        <fullName evidence="5">Cold shock domain-containing protein</fullName>
    </submittedName>
</protein>
<dbReference type="SMART" id="SM00357">
    <property type="entry name" value="CSP"/>
    <property type="match status" value="1"/>
</dbReference>
<proteinExistence type="predicted"/>
<evidence type="ECO:0000256" key="3">
    <source>
        <dbReference type="RuleBase" id="RU000408"/>
    </source>
</evidence>
<gene>
    <name evidence="5" type="ORF">NPA36_04265</name>
</gene>
<reference evidence="5" key="2">
    <citation type="journal article" date="2023" name="Curr. Microbiol.">
        <title>Granulicatella seriolae sp. nov., a Novel Facultative Anaerobe Isolated from Yellowtail Marine Fish.</title>
        <authorList>
            <person name="Lee M."/>
            <person name="Choi Y.J."/>
            <person name="Farooq A."/>
            <person name="Jeong J.B."/>
            <person name="Jung M.Y."/>
        </authorList>
    </citation>
    <scope>NUCLEOTIDE SEQUENCE</scope>
    <source>
        <strain evidence="5">S8</strain>
    </source>
</reference>
<dbReference type="Gene3D" id="2.40.50.140">
    <property type="entry name" value="Nucleic acid-binding proteins"/>
    <property type="match status" value="1"/>
</dbReference>
<evidence type="ECO:0000256" key="1">
    <source>
        <dbReference type="ARBA" id="ARBA00004496"/>
    </source>
</evidence>
<dbReference type="PIRSF" id="PIRSF002599">
    <property type="entry name" value="Cold_shock_A"/>
    <property type="match status" value="1"/>
</dbReference>
<dbReference type="Pfam" id="PF00313">
    <property type="entry name" value="CSD"/>
    <property type="match status" value="1"/>
</dbReference>
<accession>A0ABT1WMK0</accession>
<dbReference type="SUPFAM" id="SSF50249">
    <property type="entry name" value="Nucleic acid-binding proteins"/>
    <property type="match status" value="1"/>
</dbReference>
<dbReference type="InterPro" id="IPR012340">
    <property type="entry name" value="NA-bd_OB-fold"/>
</dbReference>
<dbReference type="InterPro" id="IPR050181">
    <property type="entry name" value="Cold_shock_domain"/>
</dbReference>
<dbReference type="PRINTS" id="PR00050">
    <property type="entry name" value="COLDSHOCK"/>
</dbReference>